<dbReference type="InterPro" id="IPR013785">
    <property type="entry name" value="Aldolase_TIM"/>
</dbReference>
<keyword evidence="3" id="KW-1185">Reference proteome</keyword>
<reference evidence="2 3" key="1">
    <citation type="journal article" date="2020" name="ISME J.">
        <title>Uncovering the hidden diversity of litter-decomposition mechanisms in mushroom-forming fungi.</title>
        <authorList>
            <person name="Floudas D."/>
            <person name="Bentzer J."/>
            <person name="Ahren D."/>
            <person name="Johansson T."/>
            <person name="Persson P."/>
            <person name="Tunlid A."/>
        </authorList>
    </citation>
    <scope>NUCLEOTIDE SEQUENCE [LARGE SCALE GENOMIC DNA]</scope>
    <source>
        <strain evidence="2 3">CBS 661.87</strain>
    </source>
</reference>
<dbReference type="InterPro" id="IPR001155">
    <property type="entry name" value="OxRdtase_FMN_N"/>
</dbReference>
<evidence type="ECO:0000313" key="3">
    <source>
        <dbReference type="Proteomes" id="UP000565441"/>
    </source>
</evidence>
<dbReference type="GO" id="GO:0010181">
    <property type="term" value="F:FMN binding"/>
    <property type="evidence" value="ECO:0007669"/>
    <property type="project" value="InterPro"/>
</dbReference>
<evidence type="ECO:0000259" key="1">
    <source>
        <dbReference type="Pfam" id="PF00724"/>
    </source>
</evidence>
<dbReference type="EMBL" id="JAACJP010000068">
    <property type="protein sequence ID" value="KAF5367295.1"/>
    <property type="molecule type" value="Genomic_DNA"/>
</dbReference>
<organism evidence="2 3">
    <name type="scientific">Tricholomella constricta</name>
    <dbReference type="NCBI Taxonomy" id="117010"/>
    <lineage>
        <taxon>Eukaryota</taxon>
        <taxon>Fungi</taxon>
        <taxon>Dikarya</taxon>
        <taxon>Basidiomycota</taxon>
        <taxon>Agaricomycotina</taxon>
        <taxon>Agaricomycetes</taxon>
        <taxon>Agaricomycetidae</taxon>
        <taxon>Agaricales</taxon>
        <taxon>Tricholomatineae</taxon>
        <taxon>Lyophyllaceae</taxon>
        <taxon>Tricholomella</taxon>
    </lineage>
</organism>
<evidence type="ECO:0000313" key="2">
    <source>
        <dbReference type="EMBL" id="KAF5367295.1"/>
    </source>
</evidence>
<feature type="domain" description="NADH:flavin oxidoreductase/NADH oxidase N-terminal" evidence="1">
    <location>
        <begin position="23"/>
        <end position="153"/>
    </location>
</feature>
<dbReference type="SUPFAM" id="SSF51395">
    <property type="entry name" value="FMN-linked oxidoreductases"/>
    <property type="match status" value="1"/>
</dbReference>
<name>A0A8H5LRG3_9AGAR</name>
<comment type="caution">
    <text evidence="2">The sequence shown here is derived from an EMBL/GenBank/DDBJ whole genome shotgun (WGS) entry which is preliminary data.</text>
</comment>
<gene>
    <name evidence="2" type="ORF">D9615_010448</name>
</gene>
<dbReference type="GO" id="GO:0003959">
    <property type="term" value="F:NADPH dehydrogenase activity"/>
    <property type="evidence" value="ECO:0007669"/>
    <property type="project" value="TreeGrafter"/>
</dbReference>
<dbReference type="PANTHER" id="PTHR22893:SF91">
    <property type="entry name" value="NADPH DEHYDROGENASE 2-RELATED"/>
    <property type="match status" value="1"/>
</dbReference>
<accession>A0A8H5LRG3</accession>
<dbReference type="InterPro" id="IPR045247">
    <property type="entry name" value="Oye-like"/>
</dbReference>
<protein>
    <recommendedName>
        <fullName evidence="1">NADH:flavin oxidoreductase/NADH oxidase N-terminal domain-containing protein</fullName>
    </recommendedName>
</protein>
<dbReference type="AlphaFoldDB" id="A0A8H5LRG3"/>
<dbReference type="Gene3D" id="3.20.20.70">
    <property type="entry name" value="Aldolase class I"/>
    <property type="match status" value="1"/>
</dbReference>
<dbReference type="PANTHER" id="PTHR22893">
    <property type="entry name" value="NADH OXIDOREDUCTASE-RELATED"/>
    <property type="match status" value="1"/>
</dbReference>
<sequence length="229" mass="25400">MNGEGDAKEEAGRDCDRSDKGGWALEVVEAVVKRAGESRAAIRFSPWSTAQGMGMRDPKPTFGYVVGELRRRFLRLSYILVVEPRVSGVTTLTHVPEGQSNDFIREIWASSDGVHDRRLINAGGYNRNLGIAQADAKGDLPVIAYYGRPFIANVAGFAVPSRKGRAVGDWGSQLCYRYGSLDPKGYTDYPPAGEDTAWKDLFYVESKPSKKLGPLLLSRTPMRILYMYR</sequence>
<dbReference type="Proteomes" id="UP000565441">
    <property type="component" value="Unassembled WGS sequence"/>
</dbReference>
<proteinExistence type="predicted"/>
<dbReference type="OrthoDB" id="276546at2759"/>
<dbReference type="Pfam" id="PF00724">
    <property type="entry name" value="Oxidored_FMN"/>
    <property type="match status" value="1"/>
</dbReference>